<evidence type="ECO:0000313" key="2">
    <source>
        <dbReference type="EMBL" id="QDU56378.1"/>
    </source>
</evidence>
<dbReference type="RefSeq" id="WP_145247132.1">
    <property type="nucleotide sequence ID" value="NZ_CP036278.1"/>
</dbReference>
<dbReference type="Proteomes" id="UP000315750">
    <property type="component" value="Chromosome"/>
</dbReference>
<evidence type="ECO:0000256" key="1">
    <source>
        <dbReference type="SAM" id="Phobius"/>
    </source>
</evidence>
<protein>
    <submittedName>
        <fullName evidence="2">Uncharacterized protein</fullName>
    </submittedName>
</protein>
<accession>A0A518ANT3</accession>
<gene>
    <name evidence="2" type="ORF">Pan181_25870</name>
</gene>
<proteinExistence type="predicted"/>
<dbReference type="AlphaFoldDB" id="A0A518ANT3"/>
<evidence type="ECO:0000313" key="3">
    <source>
        <dbReference type="Proteomes" id="UP000315750"/>
    </source>
</evidence>
<feature type="transmembrane region" description="Helical" evidence="1">
    <location>
        <begin position="99"/>
        <end position="119"/>
    </location>
</feature>
<name>A0A518ANT3_9BACT</name>
<sequence length="129" mass="13958">MPRSAVVWLVGCLAILAVLLPIGTWRGDAIAGRAMLAGVGVSLFTTAACIATVSLARWKQQPLNRMLLETCLRMALPVSFLLALAITRRHLLDNTYLLYFLPFQFLTIYAGTVGAIGSIPTKPSKPSDK</sequence>
<keyword evidence="3" id="KW-1185">Reference proteome</keyword>
<dbReference type="EMBL" id="CP036278">
    <property type="protein sequence ID" value="QDU56378.1"/>
    <property type="molecule type" value="Genomic_DNA"/>
</dbReference>
<reference evidence="2 3" key="1">
    <citation type="submission" date="2019-02" db="EMBL/GenBank/DDBJ databases">
        <title>Deep-cultivation of Planctomycetes and their phenomic and genomic characterization uncovers novel biology.</title>
        <authorList>
            <person name="Wiegand S."/>
            <person name="Jogler M."/>
            <person name="Boedeker C."/>
            <person name="Pinto D."/>
            <person name="Vollmers J."/>
            <person name="Rivas-Marin E."/>
            <person name="Kohn T."/>
            <person name="Peeters S.H."/>
            <person name="Heuer A."/>
            <person name="Rast P."/>
            <person name="Oberbeckmann S."/>
            <person name="Bunk B."/>
            <person name="Jeske O."/>
            <person name="Meyerdierks A."/>
            <person name="Storesund J.E."/>
            <person name="Kallscheuer N."/>
            <person name="Luecker S."/>
            <person name="Lage O.M."/>
            <person name="Pohl T."/>
            <person name="Merkel B.J."/>
            <person name="Hornburger P."/>
            <person name="Mueller R.-W."/>
            <person name="Bruemmer F."/>
            <person name="Labrenz M."/>
            <person name="Spormann A.M."/>
            <person name="Op den Camp H."/>
            <person name="Overmann J."/>
            <person name="Amann R."/>
            <person name="Jetten M.S.M."/>
            <person name="Mascher T."/>
            <person name="Medema M.H."/>
            <person name="Devos D.P."/>
            <person name="Kaster A.-K."/>
            <person name="Ovreas L."/>
            <person name="Rohde M."/>
            <person name="Galperin M.Y."/>
            <person name="Jogler C."/>
        </authorList>
    </citation>
    <scope>NUCLEOTIDE SEQUENCE [LARGE SCALE GENOMIC DNA]</scope>
    <source>
        <strain evidence="2 3">Pan181</strain>
    </source>
</reference>
<organism evidence="2 3">
    <name type="scientific">Aeoliella mucimassa</name>
    <dbReference type="NCBI Taxonomy" id="2527972"/>
    <lineage>
        <taxon>Bacteria</taxon>
        <taxon>Pseudomonadati</taxon>
        <taxon>Planctomycetota</taxon>
        <taxon>Planctomycetia</taxon>
        <taxon>Pirellulales</taxon>
        <taxon>Lacipirellulaceae</taxon>
        <taxon>Aeoliella</taxon>
    </lineage>
</organism>
<keyword evidence="1" id="KW-0472">Membrane</keyword>
<keyword evidence="1" id="KW-1133">Transmembrane helix</keyword>
<dbReference type="KEGG" id="amuc:Pan181_25870"/>
<feature type="transmembrane region" description="Helical" evidence="1">
    <location>
        <begin position="36"/>
        <end position="58"/>
    </location>
</feature>
<keyword evidence="1" id="KW-0812">Transmembrane</keyword>